<dbReference type="Pfam" id="PF11306">
    <property type="entry name" value="DUF3108"/>
    <property type="match status" value="1"/>
</dbReference>
<gene>
    <name evidence="1" type="ORF">GCM10010982_33110</name>
</gene>
<evidence type="ECO:0008006" key="3">
    <source>
        <dbReference type="Google" id="ProtNLM"/>
    </source>
</evidence>
<sequence length="231" mass="26642">MRPINALIGLGLLFSQSLLAYELVPFEAQYKASRSGMNVGHASQTLTHLGRDQYKLEYHSKASLLFLSDVRTEQSLFKLQQQNIIPYKYRFSRTGTGKDKGISLLFDKANQLIKVNDNATLPWQGEIDNQLYQLDVRQRLAKGEDTFVYDTINDRGELRQQTFRVVGQETLQLPYGKLDCIKVEKVRENSPRETFIWFSPALDYQMVRLQQFKDGSEQADIQLTHFSRNPG</sequence>
<organism evidence="1 2">
    <name type="scientific">Bowmanella pacifica</name>
    <dbReference type="NCBI Taxonomy" id="502051"/>
    <lineage>
        <taxon>Bacteria</taxon>
        <taxon>Pseudomonadati</taxon>
        <taxon>Pseudomonadota</taxon>
        <taxon>Gammaproteobacteria</taxon>
        <taxon>Alteromonadales</taxon>
        <taxon>Alteromonadaceae</taxon>
        <taxon>Bowmanella</taxon>
    </lineage>
</organism>
<keyword evidence="2" id="KW-1185">Reference proteome</keyword>
<dbReference type="EMBL" id="BMLS01000006">
    <property type="protein sequence ID" value="GGO73179.1"/>
    <property type="molecule type" value="Genomic_DNA"/>
</dbReference>
<reference evidence="1" key="1">
    <citation type="journal article" date="2014" name="Int. J. Syst. Evol. Microbiol.">
        <title>Complete genome sequence of Corynebacterium casei LMG S-19264T (=DSM 44701T), isolated from a smear-ripened cheese.</title>
        <authorList>
            <consortium name="US DOE Joint Genome Institute (JGI-PGF)"/>
            <person name="Walter F."/>
            <person name="Albersmeier A."/>
            <person name="Kalinowski J."/>
            <person name="Ruckert C."/>
        </authorList>
    </citation>
    <scope>NUCLEOTIDE SEQUENCE</scope>
    <source>
        <strain evidence="1">CGMCC 1.7086</strain>
    </source>
</reference>
<accession>A0A918DLW9</accession>
<dbReference type="AlphaFoldDB" id="A0A918DLW9"/>
<reference evidence="1" key="2">
    <citation type="submission" date="2020-09" db="EMBL/GenBank/DDBJ databases">
        <authorList>
            <person name="Sun Q."/>
            <person name="Zhou Y."/>
        </authorList>
    </citation>
    <scope>NUCLEOTIDE SEQUENCE</scope>
    <source>
        <strain evidence="1">CGMCC 1.7086</strain>
    </source>
</reference>
<evidence type="ECO:0000313" key="1">
    <source>
        <dbReference type="EMBL" id="GGO73179.1"/>
    </source>
</evidence>
<name>A0A918DLW9_9ALTE</name>
<comment type="caution">
    <text evidence="1">The sequence shown here is derived from an EMBL/GenBank/DDBJ whole genome shotgun (WGS) entry which is preliminary data.</text>
</comment>
<dbReference type="InterPro" id="IPR021457">
    <property type="entry name" value="DUF3108"/>
</dbReference>
<dbReference type="RefSeq" id="WP_188697741.1">
    <property type="nucleotide sequence ID" value="NZ_BMLS01000006.1"/>
</dbReference>
<proteinExistence type="predicted"/>
<dbReference type="Proteomes" id="UP000606935">
    <property type="component" value="Unassembled WGS sequence"/>
</dbReference>
<evidence type="ECO:0000313" key="2">
    <source>
        <dbReference type="Proteomes" id="UP000606935"/>
    </source>
</evidence>
<protein>
    <recommendedName>
        <fullName evidence="3">DUF3108 domain-containing protein</fullName>
    </recommendedName>
</protein>